<keyword evidence="3" id="KW-0812">Transmembrane</keyword>
<gene>
    <name evidence="6" type="ORF">LSAA_14473</name>
</gene>
<dbReference type="OrthoDB" id="410267at2759"/>
<dbReference type="GO" id="GO:0016020">
    <property type="term" value="C:membrane"/>
    <property type="evidence" value="ECO:0007669"/>
    <property type="project" value="UniProtKB-SubCell"/>
</dbReference>
<keyword evidence="5" id="KW-0472">Membrane</keyword>
<name>A0A7R8D7R7_LEPSM</name>
<evidence type="ECO:0000256" key="5">
    <source>
        <dbReference type="ARBA" id="ARBA00023136"/>
    </source>
</evidence>
<evidence type="ECO:0000256" key="3">
    <source>
        <dbReference type="ARBA" id="ARBA00022692"/>
    </source>
</evidence>
<dbReference type="PANTHER" id="PTHR43385:SF1">
    <property type="entry name" value="RIBOFLAVIN TRANSPORTER RIBJ"/>
    <property type="match status" value="1"/>
</dbReference>
<reference evidence="6" key="1">
    <citation type="submission" date="2021-02" db="EMBL/GenBank/DDBJ databases">
        <authorList>
            <person name="Bekaert M."/>
        </authorList>
    </citation>
    <scope>NUCLEOTIDE SEQUENCE</scope>
    <source>
        <strain evidence="6">IoA-00</strain>
    </source>
</reference>
<evidence type="ECO:0000313" key="7">
    <source>
        <dbReference type="Proteomes" id="UP000675881"/>
    </source>
</evidence>
<dbReference type="EMBL" id="HG994587">
    <property type="protein sequence ID" value="CAF3029393.1"/>
    <property type="molecule type" value="Genomic_DNA"/>
</dbReference>
<evidence type="ECO:0000256" key="4">
    <source>
        <dbReference type="ARBA" id="ARBA00022989"/>
    </source>
</evidence>
<dbReference type="Gene3D" id="1.20.1250.20">
    <property type="entry name" value="MFS general substrate transporter like domains"/>
    <property type="match status" value="2"/>
</dbReference>
<dbReference type="InterPro" id="IPR011701">
    <property type="entry name" value="MFS"/>
</dbReference>
<proteinExistence type="predicted"/>
<keyword evidence="2" id="KW-0813">Transport</keyword>
<comment type="subcellular location">
    <subcellularLocation>
        <location evidence="1">Membrane</location>
        <topology evidence="1">Multi-pass membrane protein</topology>
    </subcellularLocation>
</comment>
<sequence>MIVLGSYYSFGNIMTYMTSYMRQNGSPNITYSDFIVVQSTYGMTQGITMPVIGYITLKIGENVSILIGTIVFSLGCIVTHITIQKELWMVAATYGFISSLGQNLALIPTITTAMKWFPKHKALISGVIVSGYGGGSFIFNQIQTNYINPENFLIESSGQDYGYFTNPILLNRLPQLILLLGGIYFFMSLLGALLIVQPCEEWYNDIDQNIDNNTIYESWIDILKSKELYLLWISRFALQFFSQVIGGFYKTFGLTFIYDDHFLSMVGTVCSIFNCSGRLFYGYLMDKLSYKVAASIEAIVLTVFTATLYFTSLLGEQTSSQRCMEILKNETHFINSTITETSIDPELCGSLETPLAAKITFAIFIWVLFFTFPGTYAMQPAVCTQTFGQKYGGMAYSLLFTGDILNNLMVGMLSKPLIESTGFLGLFLCTSAWGIVVLIATHNCYCFKMKCPFSCIELNKEWKKKTIYGIPIFGLISLFGGILVMLVLGSYYSFGNIMTYMTSYMRQNGSPNITYSDFILVQSTYGMTQGSTMPVIGYITLNIGENVSILIGSIVFSLGCTLTYITIQKELWMVAATYGFISSIGQNLALIPAITTAIKWFPKNKGLISGVIVSGYGGGSFIFNQIQTNYINPENFLIESSGQDYGYFTNPILLNRLPQLILLLGGIYFFMSLLGALLIVQPCEEWYNDMDENIDNKTIYESWIDILKSKEFYLLWISRLALPFFSLVIGGFYKTFGLTFIYDDHFLSMVGTVCSIFNCSGRLFYGYLMDKLSYKVATSIQAIVLTVFTSTLYFTSLLGEQTSSRPCQERNSPLAAKITFAILIWIIFFTFPGTYAMQPAVCTQTFGQKYGGMAYSFLFTGDILNNLIVGMLSKPLIESTGFFRLISVYICMGYCGPNSNAVLSQISKSIQEQYSNYGYIEK</sequence>
<keyword evidence="7" id="KW-1185">Reference proteome</keyword>
<dbReference type="PANTHER" id="PTHR43385">
    <property type="entry name" value="RIBOFLAVIN TRANSPORTER RIBJ"/>
    <property type="match status" value="1"/>
</dbReference>
<keyword evidence="4" id="KW-1133">Transmembrane helix</keyword>
<protein>
    <submittedName>
        <fullName evidence="6">(salmon louse) hypothetical protein</fullName>
    </submittedName>
</protein>
<dbReference type="InterPro" id="IPR036259">
    <property type="entry name" value="MFS_trans_sf"/>
</dbReference>
<accession>A0A7R8D7R7</accession>
<dbReference type="AlphaFoldDB" id="A0A7R8D7R7"/>
<evidence type="ECO:0000256" key="1">
    <source>
        <dbReference type="ARBA" id="ARBA00004141"/>
    </source>
</evidence>
<dbReference type="Proteomes" id="UP000675881">
    <property type="component" value="Chromosome 8"/>
</dbReference>
<organism evidence="6 7">
    <name type="scientific">Lepeophtheirus salmonis</name>
    <name type="common">Salmon louse</name>
    <name type="synonym">Caligus salmonis</name>
    <dbReference type="NCBI Taxonomy" id="72036"/>
    <lineage>
        <taxon>Eukaryota</taxon>
        <taxon>Metazoa</taxon>
        <taxon>Ecdysozoa</taxon>
        <taxon>Arthropoda</taxon>
        <taxon>Crustacea</taxon>
        <taxon>Multicrustacea</taxon>
        <taxon>Hexanauplia</taxon>
        <taxon>Copepoda</taxon>
        <taxon>Siphonostomatoida</taxon>
        <taxon>Caligidae</taxon>
        <taxon>Lepeophtheirus</taxon>
    </lineage>
</organism>
<dbReference type="Pfam" id="PF07690">
    <property type="entry name" value="MFS_1"/>
    <property type="match status" value="2"/>
</dbReference>
<evidence type="ECO:0000313" key="6">
    <source>
        <dbReference type="EMBL" id="CAF3029393.1"/>
    </source>
</evidence>
<evidence type="ECO:0000256" key="2">
    <source>
        <dbReference type="ARBA" id="ARBA00022448"/>
    </source>
</evidence>
<dbReference type="SUPFAM" id="SSF103473">
    <property type="entry name" value="MFS general substrate transporter"/>
    <property type="match status" value="2"/>
</dbReference>
<dbReference type="GO" id="GO:0022857">
    <property type="term" value="F:transmembrane transporter activity"/>
    <property type="evidence" value="ECO:0007669"/>
    <property type="project" value="InterPro"/>
</dbReference>
<dbReference type="InterPro" id="IPR052983">
    <property type="entry name" value="MFS_Riboflavin_Transporter"/>
</dbReference>